<dbReference type="EMBL" id="JADIME010000044">
    <property type="protein sequence ID" value="MBO8465237.1"/>
    <property type="molecule type" value="Genomic_DNA"/>
</dbReference>
<evidence type="ECO:0000313" key="2">
    <source>
        <dbReference type="EMBL" id="MBO8465237.1"/>
    </source>
</evidence>
<accession>A0A9D9I424</accession>
<gene>
    <name evidence="2" type="ORF">IAB93_04470</name>
</gene>
<sequence length="251" mass="28089">MRYKRYIVIPFLIVFLLLSSGCSRKDRIPRAKMAEINAELFIVDQWLDKNQIYLTAADTSLVYGQVFEKYGYTGDDYMKSLEYYSLDPDRYTRILKKSRMIIEKRREAVIDLILEDDSDRRSGAVLDSLIRNLPPVRYLASVADTANMSIVDTSGMACVFVDTLFFLEDTSACADTLRFIADSTFLARRDSAAMQAVADSLFAADTSAAVCTAVFTELLQIGGGDVTGEFSSDTSGFHQNTLTTDKSNKIK</sequence>
<dbReference type="AlphaFoldDB" id="A0A9D9I424"/>
<evidence type="ECO:0000313" key="3">
    <source>
        <dbReference type="Proteomes" id="UP000823597"/>
    </source>
</evidence>
<proteinExistence type="predicted"/>
<evidence type="ECO:0000259" key="1">
    <source>
        <dbReference type="Pfam" id="PF14129"/>
    </source>
</evidence>
<dbReference type="Pfam" id="PF14129">
    <property type="entry name" value="DUF4296"/>
    <property type="match status" value="1"/>
</dbReference>
<reference evidence="2" key="2">
    <citation type="journal article" date="2021" name="PeerJ">
        <title>Extensive microbial diversity within the chicken gut microbiome revealed by metagenomics and culture.</title>
        <authorList>
            <person name="Gilroy R."/>
            <person name="Ravi A."/>
            <person name="Getino M."/>
            <person name="Pursley I."/>
            <person name="Horton D.L."/>
            <person name="Alikhan N.F."/>
            <person name="Baker D."/>
            <person name="Gharbi K."/>
            <person name="Hall N."/>
            <person name="Watson M."/>
            <person name="Adriaenssens E.M."/>
            <person name="Foster-Nyarko E."/>
            <person name="Jarju S."/>
            <person name="Secka A."/>
            <person name="Antonio M."/>
            <person name="Oren A."/>
            <person name="Chaudhuri R.R."/>
            <person name="La Ragione R."/>
            <person name="Hildebrand F."/>
            <person name="Pallen M.J."/>
        </authorList>
    </citation>
    <scope>NUCLEOTIDE SEQUENCE</scope>
    <source>
        <strain evidence="2">10037</strain>
    </source>
</reference>
<dbReference type="Proteomes" id="UP000823597">
    <property type="component" value="Unassembled WGS sequence"/>
</dbReference>
<name>A0A9D9I424_9BACT</name>
<reference evidence="2" key="1">
    <citation type="submission" date="2020-10" db="EMBL/GenBank/DDBJ databases">
        <authorList>
            <person name="Gilroy R."/>
        </authorList>
    </citation>
    <scope>NUCLEOTIDE SEQUENCE</scope>
    <source>
        <strain evidence="2">10037</strain>
    </source>
</reference>
<dbReference type="InterPro" id="IPR025381">
    <property type="entry name" value="DUF4296"/>
</dbReference>
<dbReference type="PROSITE" id="PS51257">
    <property type="entry name" value="PROKAR_LIPOPROTEIN"/>
    <property type="match status" value="1"/>
</dbReference>
<comment type="caution">
    <text evidence="2">The sequence shown here is derived from an EMBL/GenBank/DDBJ whole genome shotgun (WGS) entry which is preliminary data.</text>
</comment>
<organism evidence="2 3">
    <name type="scientific">Candidatus Merdivivens pullistercoris</name>
    <dbReference type="NCBI Taxonomy" id="2840873"/>
    <lineage>
        <taxon>Bacteria</taxon>
        <taxon>Pseudomonadati</taxon>
        <taxon>Bacteroidota</taxon>
        <taxon>Bacteroidia</taxon>
        <taxon>Bacteroidales</taxon>
        <taxon>Muribaculaceae</taxon>
        <taxon>Muribaculaceae incertae sedis</taxon>
        <taxon>Candidatus Merdivivens</taxon>
    </lineage>
</organism>
<protein>
    <submittedName>
        <fullName evidence="2">DUF4296 domain-containing protein</fullName>
    </submittedName>
</protein>
<feature type="domain" description="DUF4296" evidence="1">
    <location>
        <begin position="26"/>
        <end position="106"/>
    </location>
</feature>